<feature type="region of interest" description="Disordered" evidence="1">
    <location>
        <begin position="46"/>
        <end position="95"/>
    </location>
</feature>
<gene>
    <name evidence="2" type="ORF">J3U87_05120</name>
</gene>
<protein>
    <submittedName>
        <fullName evidence="2">Uncharacterized protein</fullName>
    </submittedName>
</protein>
<evidence type="ECO:0000313" key="3">
    <source>
        <dbReference type="Proteomes" id="UP000663929"/>
    </source>
</evidence>
<reference evidence="2" key="1">
    <citation type="submission" date="2021-03" db="EMBL/GenBank/DDBJ databases">
        <title>Acanthopleuribacteraceae sp. M133.</title>
        <authorList>
            <person name="Wang G."/>
        </authorList>
    </citation>
    <scope>NUCLEOTIDE SEQUENCE</scope>
    <source>
        <strain evidence="2">M133</strain>
    </source>
</reference>
<feature type="region of interest" description="Disordered" evidence="1">
    <location>
        <begin position="1"/>
        <end position="33"/>
    </location>
</feature>
<feature type="compositionally biased region" description="Basic and acidic residues" evidence="1">
    <location>
        <begin position="23"/>
        <end position="33"/>
    </location>
</feature>
<keyword evidence="3" id="KW-1185">Reference proteome</keyword>
<proteinExistence type="predicted"/>
<dbReference type="AlphaFoldDB" id="A0A8A4TRY9"/>
<name>A0A8A4TRY9_SULCO</name>
<dbReference type="RefSeq" id="WP_237381952.1">
    <property type="nucleotide sequence ID" value="NZ_CP071793.1"/>
</dbReference>
<dbReference type="KEGG" id="scor:J3U87_05120"/>
<feature type="region of interest" description="Disordered" evidence="1">
    <location>
        <begin position="107"/>
        <end position="133"/>
    </location>
</feature>
<evidence type="ECO:0000313" key="2">
    <source>
        <dbReference type="EMBL" id="QTD51832.1"/>
    </source>
</evidence>
<sequence length="190" mass="20049">MLRPTASNGGKVQKSGGTGGGEASKEVSGKKSEALGVVAKAKKMLFSKSEGGVKSSKEPLENQPKTLEKMGSGVDLETEETGRKYSSESEGWDSDLEDGAHRLFRVFGPKPGESVEESMKVNSRKQDPSTAGAKEAEYAELAKEKPQKLTGIAREHMISSDGSPLMSFVLDPMTPTSFGGFGGVSPAMFA</sequence>
<organism evidence="2 3">
    <name type="scientific">Sulfidibacter corallicola</name>
    <dbReference type="NCBI Taxonomy" id="2818388"/>
    <lineage>
        <taxon>Bacteria</taxon>
        <taxon>Pseudomonadati</taxon>
        <taxon>Acidobacteriota</taxon>
        <taxon>Holophagae</taxon>
        <taxon>Acanthopleuribacterales</taxon>
        <taxon>Acanthopleuribacteraceae</taxon>
        <taxon>Sulfidibacter</taxon>
    </lineage>
</organism>
<evidence type="ECO:0000256" key="1">
    <source>
        <dbReference type="SAM" id="MobiDB-lite"/>
    </source>
</evidence>
<dbReference type="Proteomes" id="UP000663929">
    <property type="component" value="Chromosome"/>
</dbReference>
<dbReference type="EMBL" id="CP071793">
    <property type="protein sequence ID" value="QTD51832.1"/>
    <property type="molecule type" value="Genomic_DNA"/>
</dbReference>
<accession>A0A8A4TRY9</accession>